<feature type="compositionally biased region" description="Polar residues" evidence="1">
    <location>
        <begin position="514"/>
        <end position="527"/>
    </location>
</feature>
<reference evidence="4" key="2">
    <citation type="journal article" date="2019" name="Mol. Plant Microbe Interact.">
        <title>Genome sequence resources for four phytopathogenic fungi from the Colletotrichum orbiculare species complex.</title>
        <authorList>
            <person name="Gan P."/>
            <person name="Tsushima A."/>
            <person name="Narusaka M."/>
            <person name="Narusaka Y."/>
            <person name="Takano Y."/>
            <person name="Kubo Y."/>
            <person name="Shirasu K."/>
        </authorList>
    </citation>
    <scope>GENOME REANNOTATION</scope>
    <source>
        <strain evidence="4">104-T / ATCC 96160 / CBS 514.97 / LARS 414 / MAFF 240422</strain>
    </source>
</reference>
<accession>A0A484F885</accession>
<protein>
    <recommendedName>
        <fullName evidence="2">DUF7918 domain-containing protein</fullName>
    </recommendedName>
</protein>
<dbReference type="Pfam" id="PF25534">
    <property type="entry name" value="DUF7918"/>
    <property type="match status" value="1"/>
</dbReference>
<evidence type="ECO:0000256" key="1">
    <source>
        <dbReference type="SAM" id="MobiDB-lite"/>
    </source>
</evidence>
<dbReference type="Proteomes" id="UP000014480">
    <property type="component" value="Unassembled WGS sequence"/>
</dbReference>
<dbReference type="STRING" id="1213857.A0A484F885"/>
<sequence>MPCFKGIAVSIHANGAPLPEYGMQKQSRLSRINTYIPVPQPGINTDSNKPEPAKFAISITLLTPGLPIPYSTAKPNDNNPYPKPQFVGGLPTAAHGPPRLSGVVNPYIPMTNSQNETIAAYIYFDGRSKEEVATLLRPGEETWVNSRWVQVSDSEGGGLAEREFLFREVGLERWLNGLDLQGHDAAEKLERRRQKFERRRRRQKASTEASSLQVELSMVLMFRVLASGEIKKGEYSPQFDAHDDDDEADAANQNKGKGGVDADVEHTTSFAKPKTLDPKTISTQTVTGIDGPDKPYASFTFFYRGERQLQKIGIIASSKPGQTTPGSAKRRSGQLDFSNLGPLKTSGTVGFSTFRDQDIEAAKRRKARKKSNGNVGGALNDDSDEEDVESELLGKMRAIVEKEVDNKAASDDVQLPRELSDGVDRIHLKRAHSAEPDRSAGASTTNIDGVLSGSPRETSFGMGASPGRSRQIKVEAAQIGGKDVSSIGSPMKRHRPSDALQGSLSITGLADTFRSASRTPTLPQSSAAAEEEL</sequence>
<evidence type="ECO:0000313" key="3">
    <source>
        <dbReference type="EMBL" id="TDZ14233.1"/>
    </source>
</evidence>
<keyword evidence="4" id="KW-1185">Reference proteome</keyword>
<dbReference type="PANTHER" id="PTHR36223:SF5">
    <property type="entry name" value="BETA-LACTAMASE-TYPE TRANSPEPTIDASE FOLD DOMAIN CONTAINING PROTEIN"/>
    <property type="match status" value="1"/>
</dbReference>
<feature type="domain" description="DUF7918" evidence="2">
    <location>
        <begin position="262"/>
        <end position="317"/>
    </location>
</feature>
<organism evidence="3 4">
    <name type="scientific">Colletotrichum orbiculare (strain 104-T / ATCC 96160 / CBS 514.97 / LARS 414 / MAFF 240422)</name>
    <name type="common">Cucumber anthracnose fungus</name>
    <name type="synonym">Colletotrichum lagenarium</name>
    <dbReference type="NCBI Taxonomy" id="1213857"/>
    <lineage>
        <taxon>Eukaryota</taxon>
        <taxon>Fungi</taxon>
        <taxon>Dikarya</taxon>
        <taxon>Ascomycota</taxon>
        <taxon>Pezizomycotina</taxon>
        <taxon>Sordariomycetes</taxon>
        <taxon>Hypocreomycetidae</taxon>
        <taxon>Glomerellales</taxon>
        <taxon>Glomerellaceae</taxon>
        <taxon>Colletotrichum</taxon>
        <taxon>Colletotrichum orbiculare species complex</taxon>
    </lineage>
</organism>
<feature type="region of interest" description="Disordered" evidence="1">
    <location>
        <begin position="364"/>
        <end position="389"/>
    </location>
</feature>
<evidence type="ECO:0000259" key="2">
    <source>
        <dbReference type="Pfam" id="PF25534"/>
    </source>
</evidence>
<dbReference type="OrthoDB" id="5400327at2759"/>
<feature type="compositionally biased region" description="Basic and acidic residues" evidence="1">
    <location>
        <begin position="407"/>
        <end position="438"/>
    </location>
</feature>
<dbReference type="InterPro" id="IPR057678">
    <property type="entry name" value="DUF7918"/>
</dbReference>
<feature type="region of interest" description="Disordered" evidence="1">
    <location>
        <begin position="235"/>
        <end position="263"/>
    </location>
</feature>
<reference evidence="4" key="1">
    <citation type="journal article" date="2013" name="New Phytol.">
        <title>Comparative genomic and transcriptomic analyses reveal the hemibiotrophic stage shift of Colletotrichum fungi.</title>
        <authorList>
            <person name="Gan P."/>
            <person name="Ikeda K."/>
            <person name="Irieda H."/>
            <person name="Narusaka M."/>
            <person name="O'Connell R.J."/>
            <person name="Narusaka Y."/>
            <person name="Takano Y."/>
            <person name="Kubo Y."/>
            <person name="Shirasu K."/>
        </authorList>
    </citation>
    <scope>NUCLEOTIDE SEQUENCE [LARGE SCALE GENOMIC DNA]</scope>
    <source>
        <strain evidence="4">104-T / ATCC 96160 / CBS 514.97 / LARS 414 / MAFF 240422</strain>
    </source>
</reference>
<dbReference type="EMBL" id="AMCV02000054">
    <property type="protein sequence ID" value="TDZ14233.1"/>
    <property type="molecule type" value="Genomic_DNA"/>
</dbReference>
<feature type="region of interest" description="Disordered" evidence="1">
    <location>
        <begin position="407"/>
        <end position="533"/>
    </location>
</feature>
<dbReference type="AlphaFoldDB" id="A0A484F885"/>
<name>A0A484F885_COLOR</name>
<dbReference type="PANTHER" id="PTHR36223">
    <property type="entry name" value="BETA-LACTAMASE-TYPE TRANSPEPTIDASE FOLD DOMAIN CONTAINING PROTEIN"/>
    <property type="match status" value="1"/>
</dbReference>
<proteinExistence type="predicted"/>
<gene>
    <name evidence="3" type="ORF">Cob_v012847</name>
</gene>
<comment type="caution">
    <text evidence="3">The sequence shown here is derived from an EMBL/GenBank/DDBJ whole genome shotgun (WGS) entry which is preliminary data.</text>
</comment>
<evidence type="ECO:0000313" key="4">
    <source>
        <dbReference type="Proteomes" id="UP000014480"/>
    </source>
</evidence>